<dbReference type="Proteomes" id="UP000238348">
    <property type="component" value="Chromosome"/>
</dbReference>
<proteinExistence type="predicted"/>
<dbReference type="Gene3D" id="3.10.580.10">
    <property type="entry name" value="CBS-domain"/>
    <property type="match status" value="1"/>
</dbReference>
<evidence type="ECO:0000313" key="3">
    <source>
        <dbReference type="EMBL" id="AUX38676.1"/>
    </source>
</evidence>
<dbReference type="PANTHER" id="PTHR36510:SF3">
    <property type="entry name" value="CONSERVED PROTEIN"/>
    <property type="match status" value="1"/>
</dbReference>
<dbReference type="RefSeq" id="WP_104976768.1">
    <property type="nucleotide sequence ID" value="NZ_CP012673.1"/>
</dbReference>
<dbReference type="EMBL" id="CP012673">
    <property type="protein sequence ID" value="AUX38676.1"/>
    <property type="molecule type" value="Genomic_DNA"/>
</dbReference>
<name>A0A2L0EHA0_SORCE</name>
<reference evidence="3 4" key="1">
    <citation type="submission" date="2015-09" db="EMBL/GenBank/DDBJ databases">
        <title>Sorangium comparison.</title>
        <authorList>
            <person name="Zaburannyi N."/>
            <person name="Bunk B."/>
            <person name="Overmann J."/>
            <person name="Mueller R."/>
        </authorList>
    </citation>
    <scope>NUCLEOTIDE SEQUENCE [LARGE SCALE GENOMIC DNA]</scope>
    <source>
        <strain evidence="3 4">So ce26</strain>
    </source>
</reference>
<dbReference type="OrthoDB" id="240589at2"/>
<dbReference type="InterPro" id="IPR014746">
    <property type="entry name" value="Gln_synth/guanido_kin_cat_dom"/>
</dbReference>
<protein>
    <recommendedName>
        <fullName evidence="2">CBS domain-containing protein</fullName>
    </recommendedName>
</protein>
<dbReference type="PANTHER" id="PTHR36510">
    <property type="entry name" value="GLUTAMATE--CYSTEINE LIGASE 2-RELATED"/>
    <property type="match status" value="1"/>
</dbReference>
<dbReference type="CDD" id="cd04584">
    <property type="entry name" value="CBS_pair_AcuB_like"/>
    <property type="match status" value="1"/>
</dbReference>
<organism evidence="3 4">
    <name type="scientific">Sorangium cellulosum</name>
    <name type="common">Polyangium cellulosum</name>
    <dbReference type="NCBI Taxonomy" id="56"/>
    <lineage>
        <taxon>Bacteria</taxon>
        <taxon>Pseudomonadati</taxon>
        <taxon>Myxococcota</taxon>
        <taxon>Polyangia</taxon>
        <taxon>Polyangiales</taxon>
        <taxon>Polyangiaceae</taxon>
        <taxon>Sorangium</taxon>
    </lineage>
</organism>
<dbReference type="InterPro" id="IPR000644">
    <property type="entry name" value="CBS_dom"/>
</dbReference>
<dbReference type="Pfam" id="PF00571">
    <property type="entry name" value="CBS"/>
    <property type="match status" value="2"/>
</dbReference>
<evidence type="ECO:0000256" key="1">
    <source>
        <dbReference type="PROSITE-ProRule" id="PRU00703"/>
    </source>
</evidence>
<dbReference type="InterPro" id="IPR046342">
    <property type="entry name" value="CBS_dom_sf"/>
</dbReference>
<dbReference type="SUPFAM" id="SSF54631">
    <property type="entry name" value="CBS-domain pair"/>
    <property type="match status" value="1"/>
</dbReference>
<dbReference type="AlphaFoldDB" id="A0A2L0EHA0"/>
<dbReference type="Gene3D" id="3.30.590.20">
    <property type="match status" value="1"/>
</dbReference>
<sequence length="649" mass="70823">MGEQHVSEQVNEEQLQAFMRALLDDVTALERLLEEDRIESGVRRIGAEQEMFLVDRALRPAPLALDVLERASDARLTTELARFNLEANLPPLPFGGGCLRRLEAELSDVVGRAAAAARAVGAEVLLAGILPTLRASDLDLDRLTPMPRYHELNRALRQLRQGDFHVWIHGIDELEMTHDNILLEACNTSFQVHLQVGAREFAPLYNLAQAVTAPVLAAAVNSPLLLGRRLWHETRIALFGTSVDTRPSARERRQHKPRVHFGDGWVQDGALELFREDIARFRVIITAETGEPPAAVLARGEAPDLKALRVHNGTVYRWNRPCYGVADGIAHLRIESRALPAGPTVLDEVANAAFFFGLLAGLAGEHPHIDLEMPFEDAKANFFAAARHGLKAQLTWVGGQTYPAPELILSRLLPAAREGLSSAGIDAADIDRYLGVVEERVRRGQTGAQWALGSLAAMAGKGTPEMQDRALCAAMLAHQQEEARGGGAGGPVHTWEPAAIEADRDFLRDSYQTVGQFMSTDLFTVRPTDIVDFAASVMDWRHVRHVPVEDDQGRLVGVVSHRALLRLVARGAAAAAAGGAAPPTVASIMRPDPVTVTPETPTLEAMRIMREQRVGCLPVIAGERLVGIVTERDLLDVSATLLEAYLREG</sequence>
<dbReference type="InterPro" id="IPR050141">
    <property type="entry name" value="GCL_type2/YbdK_subfam"/>
</dbReference>
<keyword evidence="1" id="KW-0129">CBS domain</keyword>
<dbReference type="SUPFAM" id="SSF55931">
    <property type="entry name" value="Glutamine synthetase/guanido kinase"/>
    <property type="match status" value="1"/>
</dbReference>
<dbReference type="InterPro" id="IPR006336">
    <property type="entry name" value="GCS2"/>
</dbReference>
<gene>
    <name evidence="3" type="ORF">SOCE26_000540</name>
</gene>
<feature type="domain" description="CBS" evidence="2">
    <location>
        <begin position="518"/>
        <end position="574"/>
    </location>
</feature>
<dbReference type="GO" id="GO:0042398">
    <property type="term" value="P:modified amino acid biosynthetic process"/>
    <property type="evidence" value="ECO:0007669"/>
    <property type="project" value="InterPro"/>
</dbReference>
<evidence type="ECO:0000313" key="4">
    <source>
        <dbReference type="Proteomes" id="UP000238348"/>
    </source>
</evidence>
<feature type="domain" description="CBS" evidence="2">
    <location>
        <begin position="589"/>
        <end position="644"/>
    </location>
</feature>
<accession>A0A2L0EHA0</accession>
<dbReference type="GO" id="GO:0004357">
    <property type="term" value="F:glutamate-cysteine ligase activity"/>
    <property type="evidence" value="ECO:0007669"/>
    <property type="project" value="InterPro"/>
</dbReference>
<dbReference type="SMART" id="SM00116">
    <property type="entry name" value="CBS"/>
    <property type="match status" value="2"/>
</dbReference>
<evidence type="ECO:0000259" key="2">
    <source>
        <dbReference type="PROSITE" id="PS51371"/>
    </source>
</evidence>
<dbReference type="PROSITE" id="PS51371">
    <property type="entry name" value="CBS"/>
    <property type="match status" value="2"/>
</dbReference>
<dbReference type="Pfam" id="PF04107">
    <property type="entry name" value="GCS2"/>
    <property type="match status" value="1"/>
</dbReference>